<dbReference type="CDD" id="cd22160">
    <property type="entry name" value="F-box_AtFBL13-like"/>
    <property type="match status" value="1"/>
</dbReference>
<dbReference type="Pfam" id="PF24758">
    <property type="entry name" value="LRR_At5g56370"/>
    <property type="match status" value="1"/>
</dbReference>
<dbReference type="InterPro" id="IPR032675">
    <property type="entry name" value="LRR_dom_sf"/>
</dbReference>
<dbReference type="PANTHER" id="PTHR32141:SF126">
    <property type="entry name" value="FBD DOMAIN-CONTAINING PROTEIN"/>
    <property type="match status" value="1"/>
</dbReference>
<gene>
    <name evidence="4" type="ORF">QYE76_065268</name>
</gene>
<feature type="domain" description="FBD" evidence="2">
    <location>
        <begin position="614"/>
        <end position="659"/>
    </location>
</feature>
<dbReference type="SUPFAM" id="SSF81383">
    <property type="entry name" value="F-box domain"/>
    <property type="match status" value="1"/>
</dbReference>
<sequence length="729" mass="77754">MEAAVVAASAAAAAAKDAALAASVAAAAAAKDAAMAAATAREAMDAVKDAAAAMSAAALHAKEAAAAASAAALNAKDAAAVAATAGEAATAAAAAAAAAMQASKKRKFHVVDDQDPLGSGNFNDGDFISRLPAKELSVTAPSASSNPKEAAVAALAAASNGKEAAAVAATAGEAAAALQASNKRKFHLTDDENPPGSGNTNGGDFISRLPAKEVAVTASSGALNAKEAAMPALAAALNEKETAAVVSTAVEAAVASQASKKRMIHRVDDEDPLGGGNFDDGDFISRLPVTLLGSIVSLLPTKEAVRTQVISRRWRPLWRSAPLNLAVDCELKSKGHKTVELIRKILSEHLGPARRFSLCLSEIDCYDKIKGWLSSQALDKLHELELSNDTWYNCRENLYLLPSSVYRFAPTLRVAKFVGCRFTNLIVMLSLKFPCLKQLTLERVTISEDALQSMLSGCSALESLELKKNFGFGRLCISSQTVKSIGFCTDWSKDGLFLQELVIEDAPCLERLLPLDPKNGPAAIRVISAPKLKILGMLSEDISELHFGTTVFQLEMIAVGLTTKIHAMRVLVLDSAGPNLDAVVNFLKCFPCLERLYVSFQSGMVMNNVRKYDPLDPIECLELHLKKVELMNYDGTKSLSINFAKFFVLNAKVLKEMKITLPYHRQCNWFANQHWLLRTRDRASRDARIELKCGTKGYFTHSRHTHDLSMTDTVDVPSGGCFKCSGSPF</sequence>
<evidence type="ECO:0000259" key="1">
    <source>
        <dbReference type="Pfam" id="PF00646"/>
    </source>
</evidence>
<evidence type="ECO:0008006" key="6">
    <source>
        <dbReference type="Google" id="ProtNLM"/>
    </source>
</evidence>
<dbReference type="InterPro" id="IPR001810">
    <property type="entry name" value="F-box_dom"/>
</dbReference>
<comment type="caution">
    <text evidence="4">The sequence shown here is derived from an EMBL/GenBank/DDBJ whole genome shotgun (WGS) entry which is preliminary data.</text>
</comment>
<proteinExistence type="predicted"/>
<feature type="domain" description="F-box/LRR-repeat protein 15/At3g58940/PEG3-like LRR" evidence="3">
    <location>
        <begin position="370"/>
        <end position="598"/>
    </location>
</feature>
<dbReference type="EMBL" id="JAUUTY010000004">
    <property type="protein sequence ID" value="KAK1647463.1"/>
    <property type="molecule type" value="Genomic_DNA"/>
</dbReference>
<dbReference type="InterPro" id="IPR036047">
    <property type="entry name" value="F-box-like_dom_sf"/>
</dbReference>
<keyword evidence="5" id="KW-1185">Reference proteome</keyword>
<dbReference type="Gene3D" id="3.80.10.10">
    <property type="entry name" value="Ribonuclease Inhibitor"/>
    <property type="match status" value="1"/>
</dbReference>
<dbReference type="SUPFAM" id="SSF52047">
    <property type="entry name" value="RNI-like"/>
    <property type="match status" value="1"/>
</dbReference>
<evidence type="ECO:0000259" key="2">
    <source>
        <dbReference type="Pfam" id="PF08387"/>
    </source>
</evidence>
<evidence type="ECO:0000313" key="5">
    <source>
        <dbReference type="Proteomes" id="UP001231189"/>
    </source>
</evidence>
<dbReference type="Pfam" id="PF00646">
    <property type="entry name" value="F-box"/>
    <property type="match status" value="1"/>
</dbReference>
<dbReference type="Proteomes" id="UP001231189">
    <property type="component" value="Unassembled WGS sequence"/>
</dbReference>
<dbReference type="AlphaFoldDB" id="A0AAD8W8R4"/>
<accession>A0AAD8W8R4</accession>
<dbReference type="InterPro" id="IPR055411">
    <property type="entry name" value="LRR_FXL15/At3g58940/PEG3-like"/>
</dbReference>
<reference evidence="4" key="1">
    <citation type="submission" date="2023-07" db="EMBL/GenBank/DDBJ databases">
        <title>A chromosome-level genome assembly of Lolium multiflorum.</title>
        <authorList>
            <person name="Chen Y."/>
            <person name="Copetti D."/>
            <person name="Kolliker R."/>
            <person name="Studer B."/>
        </authorList>
    </citation>
    <scope>NUCLEOTIDE SEQUENCE</scope>
    <source>
        <strain evidence="4">02402/16</strain>
        <tissue evidence="4">Leaf</tissue>
    </source>
</reference>
<dbReference type="Pfam" id="PF08387">
    <property type="entry name" value="FBD"/>
    <property type="match status" value="1"/>
</dbReference>
<organism evidence="4 5">
    <name type="scientific">Lolium multiflorum</name>
    <name type="common">Italian ryegrass</name>
    <name type="synonym">Lolium perenne subsp. multiflorum</name>
    <dbReference type="NCBI Taxonomy" id="4521"/>
    <lineage>
        <taxon>Eukaryota</taxon>
        <taxon>Viridiplantae</taxon>
        <taxon>Streptophyta</taxon>
        <taxon>Embryophyta</taxon>
        <taxon>Tracheophyta</taxon>
        <taxon>Spermatophyta</taxon>
        <taxon>Magnoliopsida</taxon>
        <taxon>Liliopsida</taxon>
        <taxon>Poales</taxon>
        <taxon>Poaceae</taxon>
        <taxon>BOP clade</taxon>
        <taxon>Pooideae</taxon>
        <taxon>Poodae</taxon>
        <taxon>Poeae</taxon>
        <taxon>Poeae Chloroplast Group 2 (Poeae type)</taxon>
        <taxon>Loliodinae</taxon>
        <taxon>Loliinae</taxon>
        <taxon>Lolium</taxon>
    </lineage>
</organism>
<evidence type="ECO:0000259" key="3">
    <source>
        <dbReference type="Pfam" id="PF24758"/>
    </source>
</evidence>
<evidence type="ECO:0000313" key="4">
    <source>
        <dbReference type="EMBL" id="KAK1647463.1"/>
    </source>
</evidence>
<feature type="domain" description="F-box" evidence="1">
    <location>
        <begin position="284"/>
        <end position="323"/>
    </location>
</feature>
<dbReference type="InterPro" id="IPR053781">
    <property type="entry name" value="F-box_AtFBL13-like"/>
</dbReference>
<dbReference type="PANTHER" id="PTHR32141">
    <property type="match status" value="1"/>
</dbReference>
<dbReference type="InterPro" id="IPR055302">
    <property type="entry name" value="F-box_dom-containing"/>
</dbReference>
<dbReference type="InterPro" id="IPR006566">
    <property type="entry name" value="FBD"/>
</dbReference>
<protein>
    <recommendedName>
        <fullName evidence="6">FBD domain-containing protein</fullName>
    </recommendedName>
</protein>
<name>A0AAD8W8R4_LOLMU</name>